<keyword evidence="1" id="KW-0812">Transmembrane</keyword>
<name>A0A0A8ZLD6_ARUDO</name>
<dbReference type="AlphaFoldDB" id="A0A0A8ZLD6"/>
<reference evidence="2" key="1">
    <citation type="submission" date="2014-09" db="EMBL/GenBank/DDBJ databases">
        <authorList>
            <person name="Magalhaes I.L.F."/>
            <person name="Oliveira U."/>
            <person name="Santos F.R."/>
            <person name="Vidigal T.H.D.A."/>
            <person name="Brescovit A.D."/>
            <person name="Santos A.J."/>
        </authorList>
    </citation>
    <scope>NUCLEOTIDE SEQUENCE</scope>
    <source>
        <tissue evidence="2">Shoot tissue taken approximately 20 cm above the soil surface</tissue>
    </source>
</reference>
<evidence type="ECO:0000256" key="1">
    <source>
        <dbReference type="SAM" id="Phobius"/>
    </source>
</evidence>
<accession>A0A0A8ZLD6</accession>
<evidence type="ECO:0000313" key="2">
    <source>
        <dbReference type="EMBL" id="JAD37560.1"/>
    </source>
</evidence>
<keyword evidence="1" id="KW-1133">Transmembrane helix</keyword>
<keyword evidence="1" id="KW-0472">Membrane</keyword>
<sequence>MILQPSTDLHRYTFIIAFHMTTRQGFIPFGYSITISLFIWIV</sequence>
<dbReference type="EMBL" id="GBRH01260335">
    <property type="protein sequence ID" value="JAD37560.1"/>
    <property type="molecule type" value="Transcribed_RNA"/>
</dbReference>
<protein>
    <submittedName>
        <fullName evidence="2">Uncharacterized protein</fullName>
    </submittedName>
</protein>
<proteinExistence type="predicted"/>
<feature type="transmembrane region" description="Helical" evidence="1">
    <location>
        <begin position="12"/>
        <end position="41"/>
    </location>
</feature>
<organism evidence="2">
    <name type="scientific">Arundo donax</name>
    <name type="common">Giant reed</name>
    <name type="synonym">Donax arundinaceus</name>
    <dbReference type="NCBI Taxonomy" id="35708"/>
    <lineage>
        <taxon>Eukaryota</taxon>
        <taxon>Viridiplantae</taxon>
        <taxon>Streptophyta</taxon>
        <taxon>Embryophyta</taxon>
        <taxon>Tracheophyta</taxon>
        <taxon>Spermatophyta</taxon>
        <taxon>Magnoliopsida</taxon>
        <taxon>Liliopsida</taxon>
        <taxon>Poales</taxon>
        <taxon>Poaceae</taxon>
        <taxon>PACMAD clade</taxon>
        <taxon>Arundinoideae</taxon>
        <taxon>Arundineae</taxon>
        <taxon>Arundo</taxon>
    </lineage>
</organism>
<reference evidence="2" key="2">
    <citation type="journal article" date="2015" name="Data Brief">
        <title>Shoot transcriptome of the giant reed, Arundo donax.</title>
        <authorList>
            <person name="Barrero R.A."/>
            <person name="Guerrero F.D."/>
            <person name="Moolhuijzen P."/>
            <person name="Goolsby J.A."/>
            <person name="Tidwell J."/>
            <person name="Bellgard S.E."/>
            <person name="Bellgard M.I."/>
        </authorList>
    </citation>
    <scope>NUCLEOTIDE SEQUENCE</scope>
    <source>
        <tissue evidence="2">Shoot tissue taken approximately 20 cm above the soil surface</tissue>
    </source>
</reference>